<protein>
    <recommendedName>
        <fullName evidence="3">Lipoprotein SmpA/OmlA domain-containing protein</fullName>
    </recommendedName>
</protein>
<evidence type="ECO:0008006" key="3">
    <source>
        <dbReference type="Google" id="ProtNLM"/>
    </source>
</evidence>
<reference evidence="2" key="1">
    <citation type="submission" date="2018-05" db="EMBL/GenBank/DDBJ databases">
        <authorList>
            <person name="Nie L."/>
        </authorList>
    </citation>
    <scope>NUCLEOTIDE SEQUENCE [LARGE SCALE GENOMIC DNA]</scope>
    <source>
        <strain evidence="2">NL</strain>
    </source>
</reference>
<accession>A0A328BVB6</accession>
<dbReference type="RefSeq" id="WP_111476722.1">
    <property type="nucleotide sequence ID" value="NZ_QHKM01000001.1"/>
</dbReference>
<evidence type="ECO:0000313" key="1">
    <source>
        <dbReference type="EMBL" id="RAK69986.1"/>
    </source>
</evidence>
<keyword evidence="2" id="KW-1185">Reference proteome</keyword>
<organism evidence="1 2">
    <name type="scientific">Hymenobacter edaphi</name>
    <dbReference type="NCBI Taxonomy" id="2211146"/>
    <lineage>
        <taxon>Bacteria</taxon>
        <taxon>Pseudomonadati</taxon>
        <taxon>Bacteroidota</taxon>
        <taxon>Cytophagia</taxon>
        <taxon>Cytophagales</taxon>
        <taxon>Hymenobacteraceae</taxon>
        <taxon>Hymenobacter</taxon>
    </lineage>
</organism>
<dbReference type="Proteomes" id="UP000248553">
    <property type="component" value="Unassembled WGS sequence"/>
</dbReference>
<dbReference type="EMBL" id="QHKM01000001">
    <property type="protein sequence ID" value="RAK69986.1"/>
    <property type="molecule type" value="Genomic_DNA"/>
</dbReference>
<comment type="caution">
    <text evidence="1">The sequence shown here is derived from an EMBL/GenBank/DDBJ whole genome shotgun (WGS) entry which is preliminary data.</text>
</comment>
<dbReference type="PROSITE" id="PS51257">
    <property type="entry name" value="PROKAR_LIPOPROTEIN"/>
    <property type="match status" value="1"/>
</dbReference>
<name>A0A328BVB6_9BACT</name>
<dbReference type="AlphaFoldDB" id="A0A328BVB6"/>
<gene>
    <name evidence="1" type="ORF">DLM85_03800</name>
</gene>
<dbReference type="OrthoDB" id="981332at2"/>
<evidence type="ECO:0000313" key="2">
    <source>
        <dbReference type="Proteomes" id="UP000248553"/>
    </source>
</evidence>
<proteinExistence type="predicted"/>
<sequence>MFQRPAFVFSCALLLLGSCGHSQPSLPGFDGAAWRRDVRGCAGLRQAQLPALDQHREALYNVHVDAVARLLGRPDEEELQEQTQRVYYYYVAPGPQCAPGRPAAATRRLSVRFGSLGTVTEVLYTTPAGRP</sequence>